<evidence type="ECO:0000256" key="3">
    <source>
        <dbReference type="ARBA" id="ARBA00022980"/>
    </source>
</evidence>
<evidence type="ECO:0000256" key="1">
    <source>
        <dbReference type="ARBA" id="ARBA00004173"/>
    </source>
</evidence>
<dbReference type="FunFam" id="3.30.420.80:FF:000011">
    <property type="entry name" value="37S ribosomal protein S18, mitochondrial"/>
    <property type="match status" value="1"/>
</dbReference>
<gene>
    <name evidence="8" type="primary">MPUL0F02410</name>
    <name evidence="8" type="ORF">METSCH_F02410</name>
</gene>
<sequence>MFSGLNTLRKQAISLNTGSLASRWLSTSLAAFATARSAMASRTKPFEVVKKNERVVMWKLYASFHRHNTHCSFVAVVEDLDFLKKNEDLSYNEKVLYYMQLPHHIKLHYSAGMLGFRKSNRAEYEAAYQVSTRLFKDIEEKNLLAPNDKVEVVLKDFGKGREAFSSALQGKEGAFIRPHIVRVTDNTKLKFGGARSKKLRRL</sequence>
<proteinExistence type="inferred from homology"/>
<evidence type="ECO:0000256" key="5">
    <source>
        <dbReference type="ARBA" id="ARBA00023274"/>
    </source>
</evidence>
<evidence type="ECO:0000313" key="9">
    <source>
        <dbReference type="Proteomes" id="UP000292447"/>
    </source>
</evidence>
<comment type="function">
    <text evidence="6">Component of the mitochondrial ribosome (mitoribosome), a dedicated translation machinery responsible for the synthesis of mitochondrial genome-encoded proteins, including at least some of the essential transmembrane subunits of the mitochondrial respiratory chain. The mitoribosomes are attached to the mitochondrial inner membrane and translation products are cotranslationally integrated into the membrane.</text>
</comment>
<dbReference type="STRING" id="2163413.A0A4P6XSV3"/>
<dbReference type="AlphaFoldDB" id="A0A4P6XSV3"/>
<dbReference type="InterPro" id="IPR036967">
    <property type="entry name" value="Ribosomal_uS11_sf"/>
</dbReference>
<evidence type="ECO:0000256" key="2">
    <source>
        <dbReference type="ARBA" id="ARBA00006194"/>
    </source>
</evidence>
<protein>
    <recommendedName>
        <fullName evidence="7">Small ribosomal subunit protein uS11m</fullName>
    </recommendedName>
</protein>
<evidence type="ECO:0000256" key="7">
    <source>
        <dbReference type="ARBA" id="ARBA00070326"/>
    </source>
</evidence>
<dbReference type="EMBL" id="CP034461">
    <property type="protein sequence ID" value="QBM90657.1"/>
    <property type="molecule type" value="Genomic_DNA"/>
</dbReference>
<keyword evidence="4" id="KW-0496">Mitochondrion</keyword>
<accession>A0A4P6XSV3</accession>
<dbReference type="Gene3D" id="3.30.420.80">
    <property type="entry name" value="Ribosomal protein S11"/>
    <property type="match status" value="1"/>
</dbReference>
<dbReference type="SUPFAM" id="SSF53137">
    <property type="entry name" value="Translational machinery components"/>
    <property type="match status" value="1"/>
</dbReference>
<dbReference type="GO" id="GO:0006412">
    <property type="term" value="P:translation"/>
    <property type="evidence" value="ECO:0007669"/>
    <property type="project" value="InterPro"/>
</dbReference>
<dbReference type="GO" id="GO:0005739">
    <property type="term" value="C:mitochondrion"/>
    <property type="evidence" value="ECO:0007669"/>
    <property type="project" value="UniProtKB-SubCell"/>
</dbReference>
<keyword evidence="5" id="KW-0687">Ribonucleoprotein</keyword>
<keyword evidence="3 8" id="KW-0689">Ribosomal protein</keyword>
<name>A0A4P6XSV3_9ASCO</name>
<comment type="similarity">
    <text evidence="2">Belongs to the universal ribosomal protein uS11 family.</text>
</comment>
<evidence type="ECO:0000256" key="6">
    <source>
        <dbReference type="ARBA" id="ARBA00037226"/>
    </source>
</evidence>
<dbReference type="GO" id="GO:1990904">
    <property type="term" value="C:ribonucleoprotein complex"/>
    <property type="evidence" value="ECO:0007669"/>
    <property type="project" value="UniProtKB-KW"/>
</dbReference>
<keyword evidence="9" id="KW-1185">Reference proteome</keyword>
<comment type="subcellular location">
    <subcellularLocation>
        <location evidence="1">Mitochondrion</location>
    </subcellularLocation>
</comment>
<dbReference type="Proteomes" id="UP000292447">
    <property type="component" value="Chromosome VI"/>
</dbReference>
<dbReference type="GO" id="GO:0003735">
    <property type="term" value="F:structural constituent of ribosome"/>
    <property type="evidence" value="ECO:0007669"/>
    <property type="project" value="InterPro"/>
</dbReference>
<dbReference type="GO" id="GO:0005840">
    <property type="term" value="C:ribosome"/>
    <property type="evidence" value="ECO:0007669"/>
    <property type="project" value="UniProtKB-KW"/>
</dbReference>
<evidence type="ECO:0000256" key="4">
    <source>
        <dbReference type="ARBA" id="ARBA00023128"/>
    </source>
</evidence>
<organism evidence="8 9">
    <name type="scientific">Metschnikowia aff. pulcherrima</name>
    <dbReference type="NCBI Taxonomy" id="2163413"/>
    <lineage>
        <taxon>Eukaryota</taxon>
        <taxon>Fungi</taxon>
        <taxon>Dikarya</taxon>
        <taxon>Ascomycota</taxon>
        <taxon>Saccharomycotina</taxon>
        <taxon>Pichiomycetes</taxon>
        <taxon>Metschnikowiaceae</taxon>
        <taxon>Metschnikowia</taxon>
    </lineage>
</organism>
<evidence type="ECO:0000313" key="8">
    <source>
        <dbReference type="EMBL" id="QBM90657.1"/>
    </source>
</evidence>
<reference evidence="9" key="1">
    <citation type="submission" date="2019-03" db="EMBL/GenBank/DDBJ databases">
        <title>Snf2 controls pulcherriminic acid biosynthesis and connects pigmentation and antifungal activity of the yeast Metschnikowia pulcherrima.</title>
        <authorList>
            <person name="Gore-Lloyd D."/>
            <person name="Sumann I."/>
            <person name="Brachmann A.O."/>
            <person name="Schneeberger K."/>
            <person name="Ortiz-Merino R.A."/>
            <person name="Moreno-Beltran M."/>
            <person name="Schlaefli M."/>
            <person name="Kirner P."/>
            <person name="Santos Kron A."/>
            <person name="Wolfe K.H."/>
            <person name="Piel J."/>
            <person name="Ahrens C.H."/>
            <person name="Henk D."/>
            <person name="Freimoser F.M."/>
        </authorList>
    </citation>
    <scope>NUCLEOTIDE SEQUENCE [LARGE SCALE GENOMIC DNA]</scope>
    <source>
        <strain evidence="9">APC 1.2</strain>
    </source>
</reference>